<dbReference type="PANTHER" id="PTHR48228:SF5">
    <property type="entry name" value="ALPHA-METHYLACYL-COA RACEMASE"/>
    <property type="match status" value="1"/>
</dbReference>
<dbReference type="EMBL" id="QTNY01000029">
    <property type="protein sequence ID" value="RQP70175.1"/>
    <property type="molecule type" value="Genomic_DNA"/>
</dbReference>
<reference evidence="2 3" key="1">
    <citation type="submission" date="2018-08" db="EMBL/GenBank/DDBJ databases">
        <title>Comparative analysis of Burkholderia isolates from Puerto Rico.</title>
        <authorList>
            <person name="Hall C."/>
            <person name="Sahl J."/>
            <person name="Wagner D."/>
        </authorList>
    </citation>
    <scope>NUCLEOTIDE SEQUENCE [LARGE SCALE GENOMIC DNA]</scope>
    <source>
        <strain evidence="2 3">Bp8964</strain>
    </source>
</reference>
<dbReference type="InterPro" id="IPR023606">
    <property type="entry name" value="CoA-Trfase_III_dom_1_sf"/>
</dbReference>
<name>A0AB74CY35_9BURK</name>
<comment type="caution">
    <text evidence="2">The sequence shown here is derived from an EMBL/GenBank/DDBJ whole genome shotgun (WGS) entry which is preliminary data.</text>
</comment>
<protein>
    <recommendedName>
        <fullName evidence="4">Carnitine dehydratase</fullName>
    </recommendedName>
</protein>
<accession>A0AB74CY35</accession>
<dbReference type="Proteomes" id="UP000273734">
    <property type="component" value="Unassembled WGS sequence"/>
</dbReference>
<evidence type="ECO:0000256" key="1">
    <source>
        <dbReference type="SAM" id="MobiDB-lite"/>
    </source>
</evidence>
<feature type="region of interest" description="Disordered" evidence="1">
    <location>
        <begin position="1"/>
        <end position="29"/>
    </location>
</feature>
<dbReference type="InterPro" id="IPR050509">
    <property type="entry name" value="CoA-transferase_III"/>
</dbReference>
<evidence type="ECO:0000313" key="3">
    <source>
        <dbReference type="Proteomes" id="UP000273734"/>
    </source>
</evidence>
<evidence type="ECO:0000313" key="2">
    <source>
        <dbReference type="EMBL" id="RQP70175.1"/>
    </source>
</evidence>
<sequence>MSPINRWHGHRNRREVARFPGRGQSTSMPMTDVERNAVRLVAVPLSGVRLTLSTSPRGFVPTLSALRRRVAALGAQCSPPPLAAALPDGDASAGREAIHACLADASGARVDVSLRGWPAADAPVSDALLQAATGITGWHSRAANVWRPLGVDYVSTLGASLASASALAALAAQRRCDGAPPVALSLCLADAALFAMGQYLAMDHAGQPAHPPHGASDRSPPFESGDGVRFELEALDPDAWGRFWQRAAAGADDIAAGWRPFMLRYTQARAPLPDGLFRAAAGLDYASLRAIAHDTGAYVSAVRDAAALRDDSRDMRWRASGPWQFDPAAEPAGARAFARDDAPALRCRPLAGVTVLESCRLIQGPLAGHVLRLLGARVIKIEPPGGDPMRGMPPLADGVSAHFDAINRGKECIELDLRTCAGRDRVLDLARDADVFLHNWAPGRAARLELTAADFARVAPALVYASASGAGREPTSDDPVGTDFMVQAHSGLASLIGGPDGRGGALLTLVDVLGGVAAAEGVAAALYARAVDGRARGFDSAMTGAAALLVAHAHEAAAAAPRAEAGQLAAALGLPGAYATRDGRLMIDVPPGARGAARIATLCGAMHGAVSDDAAGRLASALKLHDTAHWLRDFAAHDVPSVAIAPDAAGVATHPLLAGSVRYEADRLSVACPWTFTHTEMLR</sequence>
<dbReference type="SUPFAM" id="SSF89796">
    <property type="entry name" value="CoA-transferase family III (CaiB/BaiF)"/>
    <property type="match status" value="2"/>
</dbReference>
<evidence type="ECO:0008006" key="4">
    <source>
        <dbReference type="Google" id="ProtNLM"/>
    </source>
</evidence>
<dbReference type="Gene3D" id="3.40.50.10540">
    <property type="entry name" value="Crotonobetainyl-coa:carnitine coa-transferase, domain 1"/>
    <property type="match status" value="2"/>
</dbReference>
<dbReference type="AlphaFoldDB" id="A0AB74CY35"/>
<organism evidence="2 3">
    <name type="scientific">Burkholderia ubonensis</name>
    <dbReference type="NCBI Taxonomy" id="101571"/>
    <lineage>
        <taxon>Bacteria</taxon>
        <taxon>Pseudomonadati</taxon>
        <taxon>Pseudomonadota</taxon>
        <taxon>Betaproteobacteria</taxon>
        <taxon>Burkholderiales</taxon>
        <taxon>Burkholderiaceae</taxon>
        <taxon>Burkholderia</taxon>
        <taxon>Burkholderia cepacia complex</taxon>
    </lineage>
</organism>
<dbReference type="GO" id="GO:0003824">
    <property type="term" value="F:catalytic activity"/>
    <property type="evidence" value="ECO:0007669"/>
    <property type="project" value="InterPro"/>
</dbReference>
<dbReference type="PANTHER" id="PTHR48228">
    <property type="entry name" value="SUCCINYL-COA--D-CITRAMALATE COA-TRANSFERASE"/>
    <property type="match status" value="1"/>
</dbReference>
<dbReference type="Pfam" id="PF02515">
    <property type="entry name" value="CoA_transf_3"/>
    <property type="match status" value="2"/>
</dbReference>
<dbReference type="InterPro" id="IPR003673">
    <property type="entry name" value="CoA-Trfase_fam_III"/>
</dbReference>
<gene>
    <name evidence="2" type="ORF">DF015_30805</name>
</gene>
<proteinExistence type="predicted"/>